<evidence type="ECO:0000313" key="12">
    <source>
        <dbReference type="Proteomes" id="UP000198565"/>
    </source>
</evidence>
<evidence type="ECO:0000256" key="4">
    <source>
        <dbReference type="ARBA" id="ARBA00023012"/>
    </source>
</evidence>
<dbReference type="Gene3D" id="1.10.10.60">
    <property type="entry name" value="Homeodomain-like"/>
    <property type="match status" value="2"/>
</dbReference>
<evidence type="ECO:0000256" key="1">
    <source>
        <dbReference type="ARBA" id="ARBA00004496"/>
    </source>
</evidence>
<dbReference type="InterPro" id="IPR018062">
    <property type="entry name" value="HTH_AraC-typ_CS"/>
</dbReference>
<dbReference type="SMART" id="SM00448">
    <property type="entry name" value="REC"/>
    <property type="match status" value="1"/>
</dbReference>
<protein>
    <submittedName>
        <fullName evidence="11">Two-component system, response regulator YesN</fullName>
    </submittedName>
</protein>
<dbReference type="InterPro" id="IPR011006">
    <property type="entry name" value="CheY-like_superfamily"/>
</dbReference>
<evidence type="ECO:0000256" key="5">
    <source>
        <dbReference type="ARBA" id="ARBA00023015"/>
    </source>
</evidence>
<dbReference type="InterPro" id="IPR009057">
    <property type="entry name" value="Homeodomain-like_sf"/>
</dbReference>
<dbReference type="Gene3D" id="3.40.50.2300">
    <property type="match status" value="1"/>
</dbReference>
<feature type="domain" description="Response regulatory" evidence="10">
    <location>
        <begin position="3"/>
        <end position="120"/>
    </location>
</feature>
<dbReference type="PROSITE" id="PS00041">
    <property type="entry name" value="HTH_ARAC_FAMILY_1"/>
    <property type="match status" value="1"/>
</dbReference>
<dbReference type="STRING" id="334253.SAMN04487943_101686"/>
<feature type="modified residue" description="4-aspartylphosphate" evidence="8">
    <location>
        <position position="55"/>
    </location>
</feature>
<dbReference type="InterPro" id="IPR051552">
    <property type="entry name" value="HptR"/>
</dbReference>
<comment type="subcellular location">
    <subcellularLocation>
        <location evidence="1">Cytoplasm</location>
    </subcellularLocation>
</comment>
<evidence type="ECO:0000256" key="2">
    <source>
        <dbReference type="ARBA" id="ARBA00022490"/>
    </source>
</evidence>
<dbReference type="PANTHER" id="PTHR42713:SF3">
    <property type="entry name" value="TRANSCRIPTIONAL REGULATORY PROTEIN HPTR"/>
    <property type="match status" value="1"/>
</dbReference>
<dbReference type="InterPro" id="IPR001789">
    <property type="entry name" value="Sig_transdc_resp-reg_receiver"/>
</dbReference>
<evidence type="ECO:0000259" key="10">
    <source>
        <dbReference type="PROSITE" id="PS50110"/>
    </source>
</evidence>
<dbReference type="PROSITE" id="PS01124">
    <property type="entry name" value="HTH_ARAC_FAMILY_2"/>
    <property type="match status" value="1"/>
</dbReference>
<evidence type="ECO:0000259" key="9">
    <source>
        <dbReference type="PROSITE" id="PS01124"/>
    </source>
</evidence>
<dbReference type="SUPFAM" id="SSF46689">
    <property type="entry name" value="Homeodomain-like"/>
    <property type="match status" value="2"/>
</dbReference>
<accession>A0A1I4HWE2</accession>
<reference evidence="12" key="1">
    <citation type="submission" date="2016-10" db="EMBL/GenBank/DDBJ databases">
        <authorList>
            <person name="Varghese N."/>
            <person name="Submissions S."/>
        </authorList>
    </citation>
    <scope>NUCLEOTIDE SEQUENCE [LARGE SCALE GENOMIC DNA]</scope>
    <source>
        <strain evidence="12">CGMCC 1.4250</strain>
    </source>
</reference>
<dbReference type="GO" id="GO:0003700">
    <property type="term" value="F:DNA-binding transcription factor activity"/>
    <property type="evidence" value="ECO:0007669"/>
    <property type="project" value="InterPro"/>
</dbReference>
<dbReference type="CDD" id="cd17536">
    <property type="entry name" value="REC_YesN-like"/>
    <property type="match status" value="1"/>
</dbReference>
<dbReference type="InterPro" id="IPR018060">
    <property type="entry name" value="HTH_AraC"/>
</dbReference>
<organism evidence="11 12">
    <name type="scientific">Gracilibacillus orientalis</name>
    <dbReference type="NCBI Taxonomy" id="334253"/>
    <lineage>
        <taxon>Bacteria</taxon>
        <taxon>Bacillati</taxon>
        <taxon>Bacillota</taxon>
        <taxon>Bacilli</taxon>
        <taxon>Bacillales</taxon>
        <taxon>Bacillaceae</taxon>
        <taxon>Gracilibacillus</taxon>
    </lineage>
</organism>
<dbReference type="GO" id="GO:0005737">
    <property type="term" value="C:cytoplasm"/>
    <property type="evidence" value="ECO:0007669"/>
    <property type="project" value="UniProtKB-SubCell"/>
</dbReference>
<dbReference type="RefSeq" id="WP_091481087.1">
    <property type="nucleotide sequence ID" value="NZ_FOTR01000001.1"/>
</dbReference>
<evidence type="ECO:0000256" key="3">
    <source>
        <dbReference type="ARBA" id="ARBA00022553"/>
    </source>
</evidence>
<evidence type="ECO:0000256" key="7">
    <source>
        <dbReference type="ARBA" id="ARBA00023163"/>
    </source>
</evidence>
<dbReference type="OrthoDB" id="342399at2"/>
<dbReference type="GO" id="GO:0000160">
    <property type="term" value="P:phosphorelay signal transduction system"/>
    <property type="evidence" value="ECO:0007669"/>
    <property type="project" value="UniProtKB-KW"/>
</dbReference>
<evidence type="ECO:0000256" key="8">
    <source>
        <dbReference type="PROSITE-ProRule" id="PRU00169"/>
    </source>
</evidence>
<keyword evidence="6" id="KW-0238">DNA-binding</keyword>
<keyword evidence="5" id="KW-0805">Transcription regulation</keyword>
<keyword evidence="7" id="KW-0804">Transcription</keyword>
<dbReference type="PANTHER" id="PTHR42713">
    <property type="entry name" value="HISTIDINE KINASE-RELATED"/>
    <property type="match status" value="1"/>
</dbReference>
<keyword evidence="2" id="KW-0963">Cytoplasm</keyword>
<gene>
    <name evidence="11" type="ORF">SAMN04487943_101686</name>
</gene>
<keyword evidence="3 8" id="KW-0597">Phosphoprotein</keyword>
<dbReference type="SUPFAM" id="SSF52172">
    <property type="entry name" value="CheY-like"/>
    <property type="match status" value="1"/>
</dbReference>
<keyword evidence="12" id="KW-1185">Reference proteome</keyword>
<proteinExistence type="predicted"/>
<evidence type="ECO:0000256" key="6">
    <source>
        <dbReference type="ARBA" id="ARBA00023125"/>
    </source>
</evidence>
<keyword evidence="4" id="KW-0902">Two-component regulatory system</keyword>
<dbReference type="Pfam" id="PF12833">
    <property type="entry name" value="HTH_18"/>
    <property type="match status" value="1"/>
</dbReference>
<evidence type="ECO:0000313" key="11">
    <source>
        <dbReference type="EMBL" id="SFL46458.1"/>
    </source>
</evidence>
<dbReference type="Pfam" id="PF00072">
    <property type="entry name" value="Response_reg"/>
    <property type="match status" value="1"/>
</dbReference>
<dbReference type="GO" id="GO:0043565">
    <property type="term" value="F:sequence-specific DNA binding"/>
    <property type="evidence" value="ECO:0007669"/>
    <property type="project" value="InterPro"/>
</dbReference>
<dbReference type="AlphaFoldDB" id="A0A1I4HWE2"/>
<dbReference type="SMART" id="SM00342">
    <property type="entry name" value="HTH_ARAC"/>
    <property type="match status" value="1"/>
</dbReference>
<feature type="domain" description="HTH araC/xylS-type" evidence="9">
    <location>
        <begin position="427"/>
        <end position="525"/>
    </location>
</feature>
<dbReference type="PRINTS" id="PR00032">
    <property type="entry name" value="HTHARAC"/>
</dbReference>
<dbReference type="EMBL" id="FOTR01000001">
    <property type="protein sequence ID" value="SFL46458.1"/>
    <property type="molecule type" value="Genomic_DNA"/>
</dbReference>
<dbReference type="InterPro" id="IPR020449">
    <property type="entry name" value="Tscrpt_reg_AraC-type_HTH"/>
</dbReference>
<sequence length="533" mass="61896">MRKVIIVDDEAQVRKGLHWKIDWEEEDFQIVAEAPNGKEALALIAENRIDLVLTDVRMPIMGGIELAKQCQENYRNTKVIVLSGYSDFEYVKNSMKEGVRDYLLKPVDPDELQEVLKRMRQEIENDKSKQLELERVQRLVSTQLQEVQEQYLLYLVKEEWLQHSIVKERLKQLKLHSLLQENVKVQFITVEVRDLIEHSNRVKQLQMTFQMLCKEIAEKQSGVLSFYDPNYTNMIHFLRLVDDSNNPSYLVKSVQHNVKVLLKLEAVIGIGNIVTGITEFKMGYISSLLSWSQSQLGTHSQVIDETVKKEGIADFSPELEKRITNAIEQTNLERFKSELELLLGETNKQSVLSFSIMSNRILFSLSAIAKKYDMETTQTQRFIWESQQAIWELNSQKRVMDHLVQLARIIIEQVSNTRITDGKLIVDGVKRYLDQHYGNDVSLTALSELFHINSAYLSEIFKLQVGQNFSEYLVERRMKEAKKFLKDRHLKIIDVANLVGFSSSAYFSTVFKKHVGQTPAEYRKSLTVFSDFE</sequence>
<name>A0A1I4HWE2_9BACI</name>
<dbReference type="Proteomes" id="UP000198565">
    <property type="component" value="Unassembled WGS sequence"/>
</dbReference>
<dbReference type="PROSITE" id="PS50110">
    <property type="entry name" value="RESPONSE_REGULATORY"/>
    <property type="match status" value="1"/>
</dbReference>